<protein>
    <submittedName>
        <fullName evidence="1">Uncharacterized protein</fullName>
    </submittedName>
</protein>
<reference evidence="1" key="1">
    <citation type="submission" date="2021-01" db="EMBL/GenBank/DDBJ databases">
        <authorList>
            <person name="Corre E."/>
            <person name="Pelletier E."/>
            <person name="Niang G."/>
            <person name="Scheremetjew M."/>
            <person name="Finn R."/>
            <person name="Kale V."/>
            <person name="Holt S."/>
            <person name="Cochrane G."/>
            <person name="Meng A."/>
            <person name="Brown T."/>
            <person name="Cohen L."/>
        </authorList>
    </citation>
    <scope>NUCLEOTIDE SEQUENCE</scope>
    <source>
        <strain evidence="1">CCMP494</strain>
    </source>
</reference>
<accession>A0A7S0PR17</accession>
<dbReference type="AlphaFoldDB" id="A0A7S0PR17"/>
<proteinExistence type="predicted"/>
<sequence length="437" mass="46936">MTGGTCLKADKIQNLRSCRSYRRSLSLAPRSPSRQYSMSAVSVTTLFLLVIGFPRYAQSELSIVAELSYPAFSRATAIDAQDDIVFIAGAGIAAVDAREPRNPRLLNYLQDERLFGCADIYSYVNSWGSKRLAAACTESLVLVDVEHPAALNILGSITSPDLMRASVGVVVRDKLAFIAISDLNYIISFDISIETRPSLLSFVRLSAVASVALYGDNAILVTSGGRVNRMTILSYTPSGVFMKLGSVKDGRLSGDVSVAQEFPLDPNFVFVVSSANGGTFAVVNTTTRTRPVLQGMIQSNGRYAAGIFINQPSEEWSPNGHKQLDGAGGFCIAPNGIAYIFAARAKSISAVFVNLGGNAPNIAQVVCDDRLNGVIDISCDGSVQTRAGSRKDEDHYTNANVIYALNARSGRFLVLLDGIGGGDEPYLSYVSESKWEF</sequence>
<gene>
    <name evidence="1" type="ORF">MSP1404_LOCUS9310</name>
</gene>
<dbReference type="EMBL" id="HBEV01011966">
    <property type="protein sequence ID" value="CAD8591906.1"/>
    <property type="molecule type" value="Transcribed_RNA"/>
</dbReference>
<name>A0A7S0PR17_MICPS</name>
<evidence type="ECO:0000313" key="1">
    <source>
        <dbReference type="EMBL" id="CAD8591906.1"/>
    </source>
</evidence>
<organism evidence="1">
    <name type="scientific">Micromonas pusilla</name>
    <name type="common">Picoplanktonic green alga</name>
    <name type="synonym">Chromulina pusilla</name>
    <dbReference type="NCBI Taxonomy" id="38833"/>
    <lineage>
        <taxon>Eukaryota</taxon>
        <taxon>Viridiplantae</taxon>
        <taxon>Chlorophyta</taxon>
        <taxon>Mamiellophyceae</taxon>
        <taxon>Mamiellales</taxon>
        <taxon>Mamiellaceae</taxon>
        <taxon>Micromonas</taxon>
    </lineage>
</organism>